<gene>
    <name evidence="1" type="ORF">BDV38DRAFT_109735</name>
</gene>
<name>A0A5N6SPE0_ASPPS</name>
<evidence type="ECO:0000313" key="1">
    <source>
        <dbReference type="EMBL" id="KAE8136558.1"/>
    </source>
</evidence>
<dbReference type="EMBL" id="ML743583">
    <property type="protein sequence ID" value="KAE8136558.1"/>
    <property type="molecule type" value="Genomic_DNA"/>
</dbReference>
<dbReference type="AlphaFoldDB" id="A0A5N6SPE0"/>
<dbReference type="RefSeq" id="XP_031912621.1">
    <property type="nucleotide sequence ID" value="XM_032050958.1"/>
</dbReference>
<dbReference type="GeneID" id="43635168"/>
<sequence>MIDIAQCQRKSQRSIYACLVLYNDRVIRHFPTFSDRTGRPIRSHRFSQDYAGLPDRILEERTRRATSWTRPQESCPGWTVEHSCKGDHLAELGSLPPLLTGLDGTTVLPLQLVRFAFQTHYEGKEPVLGLPFFPTVKKWRILCTLSPLCHKRSVSDR</sequence>
<reference evidence="1 2" key="1">
    <citation type="submission" date="2019-04" db="EMBL/GenBank/DDBJ databases">
        <title>Friends and foes A comparative genomics study of 23 Aspergillus species from section Flavi.</title>
        <authorList>
            <consortium name="DOE Joint Genome Institute"/>
            <person name="Kjaerbolling I."/>
            <person name="Vesth T."/>
            <person name="Frisvad J.C."/>
            <person name="Nybo J.L."/>
            <person name="Theobald S."/>
            <person name="Kildgaard S."/>
            <person name="Isbrandt T."/>
            <person name="Kuo A."/>
            <person name="Sato A."/>
            <person name="Lyhne E.K."/>
            <person name="Kogle M.E."/>
            <person name="Wiebenga A."/>
            <person name="Kun R.S."/>
            <person name="Lubbers R.J."/>
            <person name="Makela M.R."/>
            <person name="Barry K."/>
            <person name="Chovatia M."/>
            <person name="Clum A."/>
            <person name="Daum C."/>
            <person name="Haridas S."/>
            <person name="He G."/>
            <person name="LaButti K."/>
            <person name="Lipzen A."/>
            <person name="Mondo S."/>
            <person name="Riley R."/>
            <person name="Salamov A."/>
            <person name="Simmons B.A."/>
            <person name="Magnuson J.K."/>
            <person name="Henrissat B."/>
            <person name="Mortensen U.H."/>
            <person name="Larsen T.O."/>
            <person name="Devries R.P."/>
            <person name="Grigoriev I.V."/>
            <person name="Machida M."/>
            <person name="Baker S.E."/>
            <person name="Andersen M.R."/>
        </authorList>
    </citation>
    <scope>NUCLEOTIDE SEQUENCE [LARGE SCALE GENOMIC DNA]</scope>
    <source>
        <strain evidence="1 2">CBS 117625</strain>
    </source>
</reference>
<accession>A0A5N6SPE0</accession>
<dbReference type="Proteomes" id="UP000325672">
    <property type="component" value="Unassembled WGS sequence"/>
</dbReference>
<proteinExistence type="predicted"/>
<organism evidence="1 2">
    <name type="scientific">Aspergillus pseudotamarii</name>
    <dbReference type="NCBI Taxonomy" id="132259"/>
    <lineage>
        <taxon>Eukaryota</taxon>
        <taxon>Fungi</taxon>
        <taxon>Dikarya</taxon>
        <taxon>Ascomycota</taxon>
        <taxon>Pezizomycotina</taxon>
        <taxon>Eurotiomycetes</taxon>
        <taxon>Eurotiomycetidae</taxon>
        <taxon>Eurotiales</taxon>
        <taxon>Aspergillaceae</taxon>
        <taxon>Aspergillus</taxon>
        <taxon>Aspergillus subgen. Circumdati</taxon>
    </lineage>
</organism>
<evidence type="ECO:0000313" key="2">
    <source>
        <dbReference type="Proteomes" id="UP000325672"/>
    </source>
</evidence>
<protein>
    <submittedName>
        <fullName evidence="1">Uncharacterized protein</fullName>
    </submittedName>
</protein>
<keyword evidence="2" id="KW-1185">Reference proteome</keyword>